<dbReference type="EMBL" id="UHIV01000003">
    <property type="protein sequence ID" value="SUP58657.1"/>
    <property type="molecule type" value="Genomic_DNA"/>
</dbReference>
<keyword evidence="6" id="KW-0547">Nucleotide-binding</keyword>
<proteinExistence type="inferred from homology"/>
<evidence type="ECO:0000313" key="14">
    <source>
        <dbReference type="Proteomes" id="UP000254621"/>
    </source>
</evidence>
<evidence type="ECO:0000256" key="5">
    <source>
        <dbReference type="ARBA" id="ARBA00022598"/>
    </source>
</evidence>
<evidence type="ECO:0000256" key="6">
    <source>
        <dbReference type="ARBA" id="ARBA00022741"/>
    </source>
</evidence>
<keyword evidence="10" id="KW-0030">Aminoacyl-tRNA synthetase</keyword>
<keyword evidence="4" id="KW-0820">tRNA-binding</keyword>
<organism evidence="13 14">
    <name type="scientific">Weissella viridescens</name>
    <name type="common">Lactobacillus viridescens</name>
    <dbReference type="NCBI Taxonomy" id="1629"/>
    <lineage>
        <taxon>Bacteria</taxon>
        <taxon>Bacillati</taxon>
        <taxon>Bacillota</taxon>
        <taxon>Bacilli</taxon>
        <taxon>Lactobacillales</taxon>
        <taxon>Lactobacillaceae</taxon>
        <taxon>Weissella</taxon>
    </lineage>
</organism>
<keyword evidence="7" id="KW-0067">ATP-binding</keyword>
<evidence type="ECO:0000256" key="1">
    <source>
        <dbReference type="ARBA" id="ARBA00008226"/>
    </source>
</evidence>
<keyword evidence="9" id="KW-0648">Protein biosynthesis</keyword>
<dbReference type="Proteomes" id="UP000254621">
    <property type="component" value="Unassembled WGS sequence"/>
</dbReference>
<accession>A0A380P2Q5</accession>
<keyword evidence="5 13" id="KW-0436">Ligase</keyword>
<gene>
    <name evidence="13" type="primary">alaS_4</name>
    <name evidence="13" type="ORF">NCTC13645_01040</name>
</gene>
<evidence type="ECO:0000256" key="10">
    <source>
        <dbReference type="ARBA" id="ARBA00023146"/>
    </source>
</evidence>
<keyword evidence="8" id="KW-0694">RNA-binding</keyword>
<sequence>MDGLRSAADSWKQAQPSEVLVLAANLGDKVNLLVAVSPEGVKAGIKAGDLIKQIAPAIGGGGGGRPDMAQAGGKNPEGIQKAFADASTWLAEK</sequence>
<evidence type="ECO:0000256" key="9">
    <source>
        <dbReference type="ARBA" id="ARBA00022917"/>
    </source>
</evidence>
<dbReference type="InterPro" id="IPR003156">
    <property type="entry name" value="DHHA1_dom"/>
</dbReference>
<evidence type="ECO:0000256" key="2">
    <source>
        <dbReference type="ARBA" id="ARBA00013168"/>
    </source>
</evidence>
<comment type="similarity">
    <text evidence="1">Belongs to the class-II aminoacyl-tRNA synthetase family.</text>
</comment>
<evidence type="ECO:0000313" key="13">
    <source>
        <dbReference type="EMBL" id="SUP58657.1"/>
    </source>
</evidence>
<dbReference type="Gene3D" id="3.10.310.40">
    <property type="match status" value="1"/>
</dbReference>
<dbReference type="GO" id="GO:0006412">
    <property type="term" value="P:translation"/>
    <property type="evidence" value="ECO:0007669"/>
    <property type="project" value="UniProtKB-KW"/>
</dbReference>
<feature type="domain" description="DHHA1" evidence="12">
    <location>
        <begin position="2"/>
        <end position="92"/>
    </location>
</feature>
<dbReference type="Pfam" id="PF02272">
    <property type="entry name" value="DHHA1"/>
    <property type="match status" value="1"/>
</dbReference>
<name>A0A380P2Q5_WEIVI</name>
<evidence type="ECO:0000256" key="11">
    <source>
        <dbReference type="ARBA" id="ARBA00032577"/>
    </source>
</evidence>
<dbReference type="FunFam" id="3.10.310.40:FF:000001">
    <property type="entry name" value="Alanine--tRNA ligase"/>
    <property type="match status" value="1"/>
</dbReference>
<evidence type="ECO:0000256" key="4">
    <source>
        <dbReference type="ARBA" id="ARBA00022555"/>
    </source>
</evidence>
<reference evidence="13 14" key="1">
    <citation type="submission" date="2018-06" db="EMBL/GenBank/DDBJ databases">
        <authorList>
            <consortium name="Pathogen Informatics"/>
            <person name="Doyle S."/>
        </authorList>
    </citation>
    <scope>NUCLEOTIDE SEQUENCE [LARGE SCALE GENOMIC DNA]</scope>
    <source>
        <strain evidence="13 14">NCTC13645</strain>
    </source>
</reference>
<dbReference type="GO" id="GO:0005524">
    <property type="term" value="F:ATP binding"/>
    <property type="evidence" value="ECO:0007669"/>
    <property type="project" value="UniProtKB-KW"/>
</dbReference>
<dbReference type="EC" id="6.1.1.7" evidence="2"/>
<evidence type="ECO:0000256" key="7">
    <source>
        <dbReference type="ARBA" id="ARBA00022840"/>
    </source>
</evidence>
<protein>
    <recommendedName>
        <fullName evidence="3">Alanine--tRNA ligase</fullName>
        <ecNumber evidence="2">6.1.1.7</ecNumber>
    </recommendedName>
    <alternativeName>
        <fullName evidence="11">Alanyl-tRNA synthetase</fullName>
    </alternativeName>
</protein>
<evidence type="ECO:0000256" key="8">
    <source>
        <dbReference type="ARBA" id="ARBA00022884"/>
    </source>
</evidence>
<dbReference type="GO" id="GO:0004813">
    <property type="term" value="F:alanine-tRNA ligase activity"/>
    <property type="evidence" value="ECO:0007669"/>
    <property type="project" value="UniProtKB-EC"/>
</dbReference>
<dbReference type="AlphaFoldDB" id="A0A380P2Q5"/>
<evidence type="ECO:0000259" key="12">
    <source>
        <dbReference type="Pfam" id="PF02272"/>
    </source>
</evidence>
<evidence type="ECO:0000256" key="3">
    <source>
        <dbReference type="ARBA" id="ARBA00017959"/>
    </source>
</evidence>
<dbReference type="GO" id="GO:0000049">
    <property type="term" value="F:tRNA binding"/>
    <property type="evidence" value="ECO:0007669"/>
    <property type="project" value="UniProtKB-KW"/>
</dbReference>